<feature type="domain" description="Glycosyltransferase 2-like" evidence="1">
    <location>
        <begin position="6"/>
        <end position="126"/>
    </location>
</feature>
<evidence type="ECO:0000313" key="3">
    <source>
        <dbReference type="Proteomes" id="UP001594351"/>
    </source>
</evidence>
<dbReference type="SUPFAM" id="SSF53448">
    <property type="entry name" value="Nucleotide-diphospho-sugar transferases"/>
    <property type="match status" value="1"/>
</dbReference>
<keyword evidence="3" id="KW-1185">Reference proteome</keyword>
<dbReference type="InterPro" id="IPR029044">
    <property type="entry name" value="Nucleotide-diphossugar_trans"/>
</dbReference>
<dbReference type="EMBL" id="JBHPBY010000235">
    <property type="protein sequence ID" value="MFC1851864.1"/>
    <property type="molecule type" value="Genomic_DNA"/>
</dbReference>
<evidence type="ECO:0000259" key="1">
    <source>
        <dbReference type="Pfam" id="PF00535"/>
    </source>
</evidence>
<name>A0ABV6Z095_UNCC1</name>
<dbReference type="Proteomes" id="UP001594351">
    <property type="component" value="Unassembled WGS sequence"/>
</dbReference>
<dbReference type="PANTHER" id="PTHR43685">
    <property type="entry name" value="GLYCOSYLTRANSFERASE"/>
    <property type="match status" value="1"/>
</dbReference>
<evidence type="ECO:0000313" key="2">
    <source>
        <dbReference type="EMBL" id="MFC1851864.1"/>
    </source>
</evidence>
<gene>
    <name evidence="2" type="ORF">ACFL27_16860</name>
</gene>
<sequence>MFPRISIIIPAYNVGQYIGKCLSSLYRQNEKNFEIIVVDDGSNDDTLQQLRQFQNPKLQLIRNKDNRGPSYARNRALSLATGEWVAFVDADDWCDQERFKRFLMIADEKQVDMIADDVHISSDEYIESKETALSRRGIKLVDPILVNPVKFVEWDLGIMKPM</sequence>
<dbReference type="Gene3D" id="3.90.550.10">
    <property type="entry name" value="Spore Coat Polysaccharide Biosynthesis Protein SpsA, Chain A"/>
    <property type="match status" value="1"/>
</dbReference>
<comment type="caution">
    <text evidence="2">The sequence shown here is derived from an EMBL/GenBank/DDBJ whole genome shotgun (WGS) entry which is preliminary data.</text>
</comment>
<dbReference type="PANTHER" id="PTHR43685:SF2">
    <property type="entry name" value="GLYCOSYLTRANSFERASE 2-LIKE DOMAIN-CONTAINING PROTEIN"/>
    <property type="match status" value="1"/>
</dbReference>
<dbReference type="CDD" id="cd00761">
    <property type="entry name" value="Glyco_tranf_GTA_type"/>
    <property type="match status" value="1"/>
</dbReference>
<protein>
    <submittedName>
        <fullName evidence="2">Glycosyltransferase family 2 protein</fullName>
    </submittedName>
</protein>
<proteinExistence type="predicted"/>
<accession>A0ABV6Z095</accession>
<reference evidence="2 3" key="1">
    <citation type="submission" date="2024-09" db="EMBL/GenBank/DDBJ databases">
        <title>Laminarin stimulates single cell rates of sulfate reduction while oxygen inhibits transcriptomic activity in coastal marine sediment.</title>
        <authorList>
            <person name="Lindsay M."/>
            <person name="Orcutt B."/>
            <person name="Emerson D."/>
            <person name="Stepanauskas R."/>
            <person name="D'Angelo T."/>
        </authorList>
    </citation>
    <scope>NUCLEOTIDE SEQUENCE [LARGE SCALE GENOMIC DNA]</scope>
    <source>
        <strain evidence="2">SAG AM-311-K15</strain>
    </source>
</reference>
<feature type="non-terminal residue" evidence="2">
    <location>
        <position position="162"/>
    </location>
</feature>
<organism evidence="2 3">
    <name type="scientific">candidate division CSSED10-310 bacterium</name>
    <dbReference type="NCBI Taxonomy" id="2855610"/>
    <lineage>
        <taxon>Bacteria</taxon>
        <taxon>Bacteria division CSSED10-310</taxon>
    </lineage>
</organism>
<dbReference type="InterPro" id="IPR050834">
    <property type="entry name" value="Glycosyltransf_2"/>
</dbReference>
<dbReference type="Pfam" id="PF00535">
    <property type="entry name" value="Glycos_transf_2"/>
    <property type="match status" value="1"/>
</dbReference>
<dbReference type="InterPro" id="IPR001173">
    <property type="entry name" value="Glyco_trans_2-like"/>
</dbReference>